<evidence type="ECO:0000313" key="3">
    <source>
        <dbReference type="Proteomes" id="UP000481030"/>
    </source>
</evidence>
<gene>
    <name evidence="2" type="ORF">F7731_14355</name>
</gene>
<feature type="domain" description="AB hydrolase-1" evidence="1">
    <location>
        <begin position="30"/>
        <end position="132"/>
    </location>
</feature>
<name>A0A6L3V2Y1_9BACI</name>
<dbReference type="SUPFAM" id="SSF53474">
    <property type="entry name" value="alpha/beta-Hydrolases"/>
    <property type="match status" value="1"/>
</dbReference>
<evidence type="ECO:0000313" key="2">
    <source>
        <dbReference type="EMBL" id="KAB2334401.1"/>
    </source>
</evidence>
<dbReference type="PANTHER" id="PTHR43798:SF33">
    <property type="entry name" value="HYDROLASE, PUTATIVE (AFU_ORTHOLOGUE AFUA_2G14860)-RELATED"/>
    <property type="match status" value="1"/>
</dbReference>
<dbReference type="AlphaFoldDB" id="A0A6L3V2Y1"/>
<proteinExistence type="predicted"/>
<dbReference type="PRINTS" id="PR00111">
    <property type="entry name" value="ABHYDROLASE"/>
</dbReference>
<dbReference type="InterPro" id="IPR029058">
    <property type="entry name" value="AB_hydrolase_fold"/>
</dbReference>
<comment type="caution">
    <text evidence="2">The sequence shown here is derived from an EMBL/GenBank/DDBJ whole genome shotgun (WGS) entry which is preliminary data.</text>
</comment>
<evidence type="ECO:0000259" key="1">
    <source>
        <dbReference type="Pfam" id="PF00561"/>
    </source>
</evidence>
<dbReference type="PANTHER" id="PTHR43798">
    <property type="entry name" value="MONOACYLGLYCEROL LIPASE"/>
    <property type="match status" value="1"/>
</dbReference>
<dbReference type="InterPro" id="IPR050266">
    <property type="entry name" value="AB_hydrolase_sf"/>
</dbReference>
<dbReference type="OrthoDB" id="9805423at2"/>
<dbReference type="GO" id="GO:0016020">
    <property type="term" value="C:membrane"/>
    <property type="evidence" value="ECO:0007669"/>
    <property type="project" value="TreeGrafter"/>
</dbReference>
<keyword evidence="2" id="KW-0378">Hydrolase</keyword>
<reference evidence="2 3" key="1">
    <citation type="journal article" date="2016" name="Antonie Van Leeuwenhoek">
        <title>Bacillus depressus sp. nov., isolated from soil of a sunflower field.</title>
        <authorList>
            <person name="Wei X."/>
            <person name="Xin D."/>
            <person name="Xin Y."/>
            <person name="Zhang H."/>
            <person name="Wang T."/>
            <person name="Zhang J."/>
        </authorList>
    </citation>
    <scope>NUCLEOTIDE SEQUENCE [LARGE SCALE GENOMIC DNA]</scope>
    <source>
        <strain evidence="2 3">BZ1</strain>
    </source>
</reference>
<dbReference type="Proteomes" id="UP000481030">
    <property type="component" value="Unassembled WGS sequence"/>
</dbReference>
<accession>A0A6L3V2Y1</accession>
<dbReference type="EMBL" id="WBOS01000006">
    <property type="protein sequence ID" value="KAB2334401.1"/>
    <property type="molecule type" value="Genomic_DNA"/>
</dbReference>
<dbReference type="Gene3D" id="3.40.50.1820">
    <property type="entry name" value="alpha/beta hydrolase"/>
    <property type="match status" value="2"/>
</dbReference>
<keyword evidence="3" id="KW-1185">Reference proteome</keyword>
<dbReference type="Pfam" id="PF00561">
    <property type="entry name" value="Abhydrolase_1"/>
    <property type="match status" value="1"/>
</dbReference>
<sequence>MILEMKTRVNQIELNGLTFQYRESGEPSAPPLVALHTMGKSAESWDQVAAVLGEKYRVLALDQRGHGGSARTGTYSFELMCDDLLHFANALNLGRFTLIGHSMGGTVSYLFAESFPSRIERLIVEDTPPPFPNKPIEVPSKPSDPLPFDWQVVPSILHQLNEPNPNWWARLPDIIIPTLIIVGGSSHIPQNKLLEVSKLIPNCDLVTIESAGHHVHEEQLPAFLAAVKNFLDS</sequence>
<dbReference type="GO" id="GO:0016787">
    <property type="term" value="F:hydrolase activity"/>
    <property type="evidence" value="ECO:0007669"/>
    <property type="project" value="UniProtKB-KW"/>
</dbReference>
<dbReference type="InterPro" id="IPR000073">
    <property type="entry name" value="AB_hydrolase_1"/>
</dbReference>
<organism evidence="2 3">
    <name type="scientific">Cytobacillus depressus</name>
    <dbReference type="NCBI Taxonomy" id="1602942"/>
    <lineage>
        <taxon>Bacteria</taxon>
        <taxon>Bacillati</taxon>
        <taxon>Bacillota</taxon>
        <taxon>Bacilli</taxon>
        <taxon>Bacillales</taxon>
        <taxon>Bacillaceae</taxon>
        <taxon>Cytobacillus</taxon>
    </lineage>
</organism>
<protein>
    <submittedName>
        <fullName evidence="2">Alpha/beta hydrolase</fullName>
    </submittedName>
</protein>